<accession>A0A8H4H4C9</accession>
<gene>
    <name evidence="1" type="ORF">CNMCM6805_008416</name>
</gene>
<dbReference type="OrthoDB" id="4442598at2759"/>
<proteinExistence type="predicted"/>
<keyword evidence="2" id="KW-1185">Reference proteome</keyword>
<evidence type="ECO:0000313" key="2">
    <source>
        <dbReference type="Proteomes" id="UP000653565"/>
    </source>
</evidence>
<protein>
    <submittedName>
        <fullName evidence="1">Uncharacterized protein</fullName>
    </submittedName>
</protein>
<dbReference type="AlphaFoldDB" id="A0A8H4H4C9"/>
<name>A0A8H4H4C9_9EURO</name>
<organism evidence="1 2">
    <name type="scientific">Aspergillus fumigatiaffinis</name>
    <dbReference type="NCBI Taxonomy" id="340414"/>
    <lineage>
        <taxon>Eukaryota</taxon>
        <taxon>Fungi</taxon>
        <taxon>Dikarya</taxon>
        <taxon>Ascomycota</taxon>
        <taxon>Pezizomycotina</taxon>
        <taxon>Eurotiomycetes</taxon>
        <taxon>Eurotiomycetidae</taxon>
        <taxon>Eurotiales</taxon>
        <taxon>Aspergillaceae</taxon>
        <taxon>Aspergillus</taxon>
        <taxon>Aspergillus subgen. Fumigati</taxon>
    </lineage>
</organism>
<sequence length="643" mass="72062">MAYFLCRRVGHPLKHLSLPQRYRSQQRYRAESAITKTKTPKHKPTPSQILRYALTGTTKASRQDVSKQDLDDHLNDVFLGQWPQSTLPPPLWSSLRPKVAGPDRDAIIKGLEHDVRNLRHLQIFIERHINGPGACLLLQAEHCKLLAQALERCQRHHSAAEILVAINALVSRLQRMQMDLHRKLHLLGMHYACLSYSTAALERHLKDLLAINPKRFGLPSSVALVDALYMSIRSFELQGDHPDTGSMLKQVTGEPGLDDTSEVTLHSILFWVGPTQLRQLTLIGRYFRLLVKLKSRELLDRLWSNVLSLLWAKATDRRFHDAYSCIVALVVEGDVARATTYLEEISKRADDALPYISEFKDLSVLLANQEVCESLSRLCDQDEHLKVLEVQLEHMEKRLGINWLPEKSLHTSISDLSYNATGLPLLTMDGDSTGYESSERLIAEMHALGCSGSLSDLTRLANCLDEHGGEHIPVVQSSAENTLLELAWVPQRCPVDVLDSSEVRSGERTTNSPSSLGLIRLDPENAGLSPTDTRSLHLMQLGYLIIKPKAPSAEHEWRESGHIVALDRASGQLFAVFVGKAQGLISPGIQSHIPRIPFDLNSIMKIELRSDLNGIHHGDNHSSPEFDITKCYLDVDPCKDLVV</sequence>
<dbReference type="Proteomes" id="UP000653565">
    <property type="component" value="Unassembled WGS sequence"/>
</dbReference>
<dbReference type="EMBL" id="JAAAPX010000065">
    <property type="protein sequence ID" value="KAF4234711.1"/>
    <property type="molecule type" value="Genomic_DNA"/>
</dbReference>
<evidence type="ECO:0000313" key="1">
    <source>
        <dbReference type="EMBL" id="KAF4234711.1"/>
    </source>
</evidence>
<reference evidence="1" key="1">
    <citation type="journal article" date="2020" name="bioRxiv">
        <title>Genomic and phenotypic heterogeneity of clinical isolates of the human pathogens Aspergillus fumigatus, Aspergillus lentulus and Aspergillus fumigatiaffinis.</title>
        <authorList>
            <person name="dos Santos R.A.C."/>
            <person name="Steenwyk J.L."/>
            <person name="Rivero-Menendez O."/>
            <person name="Mead M.E."/>
            <person name="Silva L.P."/>
            <person name="Bastos R.W."/>
            <person name="Alastruey-Izquierdo A."/>
            <person name="Goldman G.H."/>
            <person name="Rokas A."/>
        </authorList>
    </citation>
    <scope>NUCLEOTIDE SEQUENCE</scope>
    <source>
        <strain evidence="1">CNM-CM6805</strain>
    </source>
</reference>
<comment type="caution">
    <text evidence="1">The sequence shown here is derived from an EMBL/GenBank/DDBJ whole genome shotgun (WGS) entry which is preliminary data.</text>
</comment>
<reference evidence="1" key="2">
    <citation type="submission" date="2020-04" db="EMBL/GenBank/DDBJ databases">
        <authorList>
            <person name="Santos R.A.C."/>
            <person name="Steenwyk J.L."/>
            <person name="Rivero-Menendez O."/>
            <person name="Mead M.E."/>
            <person name="Silva L.P."/>
            <person name="Bastos R.W."/>
            <person name="Alastruey-Izquierdo A."/>
            <person name="Goldman G.H."/>
            <person name="Rokas A."/>
        </authorList>
    </citation>
    <scope>NUCLEOTIDE SEQUENCE</scope>
    <source>
        <strain evidence="1">CNM-CM6805</strain>
    </source>
</reference>